<dbReference type="AlphaFoldDB" id="A0A3B5R1K5"/>
<dbReference type="InParanoid" id="A0A3B5R1K5"/>
<dbReference type="InterPro" id="IPR016187">
    <property type="entry name" value="CTDL_fold"/>
</dbReference>
<dbReference type="Proteomes" id="UP000002852">
    <property type="component" value="Unassembled WGS sequence"/>
</dbReference>
<dbReference type="InterPro" id="IPR001304">
    <property type="entry name" value="C-type_lectin-like"/>
</dbReference>
<dbReference type="Ensembl" id="ENSXMAT00000037264.1">
    <property type="protein sequence ID" value="ENSXMAP00000036595.1"/>
    <property type="gene ID" value="ENSXMAG00000022748.1"/>
</dbReference>
<dbReference type="OMA" id="HAWIGAS"/>
<feature type="domain" description="C-type lectin" evidence="1">
    <location>
        <begin position="54"/>
        <end position="152"/>
    </location>
</feature>
<dbReference type="InterPro" id="IPR016186">
    <property type="entry name" value="C-type_lectin-like/link_sf"/>
</dbReference>
<dbReference type="CDD" id="cd00037">
    <property type="entry name" value="CLECT"/>
    <property type="match status" value="1"/>
</dbReference>
<reference evidence="2" key="3">
    <citation type="submission" date="2025-08" db="UniProtKB">
        <authorList>
            <consortium name="Ensembl"/>
        </authorList>
    </citation>
    <scope>IDENTIFICATION</scope>
    <source>
        <strain evidence="2">JP 163 A</strain>
    </source>
</reference>
<dbReference type="GeneTree" id="ENSGT01150000287337"/>
<dbReference type="InterPro" id="IPR050111">
    <property type="entry name" value="C-type_lectin/snaclec_domain"/>
</dbReference>
<reference evidence="3" key="2">
    <citation type="journal article" date="2013" name="Nat. Genet.">
        <title>The genome of the platyfish, Xiphophorus maculatus, provides insights into evolutionary adaptation and several complex traits.</title>
        <authorList>
            <person name="Schartl M."/>
            <person name="Walter R.B."/>
            <person name="Shen Y."/>
            <person name="Garcia T."/>
            <person name="Catchen J."/>
            <person name="Amores A."/>
            <person name="Braasch I."/>
            <person name="Chalopin D."/>
            <person name="Volff J.N."/>
            <person name="Lesch K.P."/>
            <person name="Bisazza A."/>
            <person name="Minx P."/>
            <person name="Hillier L."/>
            <person name="Wilson R.K."/>
            <person name="Fuerstenberg S."/>
            <person name="Boore J."/>
            <person name="Searle S."/>
            <person name="Postlethwait J.H."/>
            <person name="Warren W.C."/>
        </authorList>
    </citation>
    <scope>NUCLEOTIDE SEQUENCE [LARGE SCALE GENOMIC DNA]</scope>
    <source>
        <strain evidence="3">JP 163 A</strain>
    </source>
</reference>
<proteinExistence type="predicted"/>
<name>A0A3B5R1K5_XIPMA</name>
<protein>
    <recommendedName>
        <fullName evidence="1">C-type lectin domain-containing protein</fullName>
    </recommendedName>
</protein>
<reference evidence="3" key="1">
    <citation type="submission" date="2012-01" db="EMBL/GenBank/DDBJ databases">
        <authorList>
            <person name="Walter R."/>
            <person name="Schartl M."/>
            <person name="Warren W."/>
        </authorList>
    </citation>
    <scope>NUCLEOTIDE SEQUENCE [LARGE SCALE GENOMIC DNA]</scope>
    <source>
        <strain evidence="3">JP 163 A</strain>
    </source>
</reference>
<dbReference type="SUPFAM" id="SSF56436">
    <property type="entry name" value="C-type lectin-like"/>
    <property type="match status" value="1"/>
</dbReference>
<organism evidence="2 3">
    <name type="scientific">Xiphophorus maculatus</name>
    <name type="common">Southern platyfish</name>
    <name type="synonym">Platypoecilus maculatus</name>
    <dbReference type="NCBI Taxonomy" id="8083"/>
    <lineage>
        <taxon>Eukaryota</taxon>
        <taxon>Metazoa</taxon>
        <taxon>Chordata</taxon>
        <taxon>Craniata</taxon>
        <taxon>Vertebrata</taxon>
        <taxon>Euteleostomi</taxon>
        <taxon>Actinopterygii</taxon>
        <taxon>Neopterygii</taxon>
        <taxon>Teleostei</taxon>
        <taxon>Neoteleostei</taxon>
        <taxon>Acanthomorphata</taxon>
        <taxon>Ovalentaria</taxon>
        <taxon>Atherinomorphae</taxon>
        <taxon>Cyprinodontiformes</taxon>
        <taxon>Poeciliidae</taxon>
        <taxon>Poeciliinae</taxon>
        <taxon>Xiphophorus</taxon>
    </lineage>
</organism>
<evidence type="ECO:0000313" key="3">
    <source>
        <dbReference type="Proteomes" id="UP000002852"/>
    </source>
</evidence>
<accession>A0A3B5R1K5</accession>
<dbReference type="SMART" id="SM00034">
    <property type="entry name" value="CLECT"/>
    <property type="match status" value="1"/>
</dbReference>
<dbReference type="PROSITE" id="PS50041">
    <property type="entry name" value="C_TYPE_LECTIN_2"/>
    <property type="match status" value="1"/>
</dbReference>
<dbReference type="FunCoup" id="A0A3B5R1K5">
    <property type="interactions" value="790"/>
</dbReference>
<dbReference type="Pfam" id="PF00059">
    <property type="entry name" value="Lectin_C"/>
    <property type="match status" value="1"/>
</dbReference>
<evidence type="ECO:0000259" key="1">
    <source>
        <dbReference type="PROSITE" id="PS50041"/>
    </source>
</evidence>
<reference evidence="2" key="4">
    <citation type="submission" date="2025-09" db="UniProtKB">
        <authorList>
            <consortium name="Ensembl"/>
        </authorList>
    </citation>
    <scope>IDENTIFICATION</scope>
    <source>
        <strain evidence="2">JP 163 A</strain>
    </source>
</reference>
<evidence type="ECO:0000313" key="2">
    <source>
        <dbReference type="Ensembl" id="ENSXMAP00000036595.1"/>
    </source>
</evidence>
<sequence>MLKAASPCLVLVLGMQSRPEPEDLRGSGRSLSCPSGWTLINSRSEVISNNIRNCLSMGANLASVQDLNEYNQIQIIITAAGHGAKQAWIGGTNAQEESIWLWSDGSRFNYTHWCSGQNNNDGGNQRCLQINYSGAKCWDDLGSNHNLPSVCAKKP</sequence>
<keyword evidence="3" id="KW-1185">Reference proteome</keyword>
<dbReference type="PANTHER" id="PTHR22803">
    <property type="entry name" value="MANNOSE, PHOSPHOLIPASE, LECTIN RECEPTOR RELATED"/>
    <property type="match status" value="1"/>
</dbReference>
<dbReference type="Gene3D" id="3.10.100.10">
    <property type="entry name" value="Mannose-Binding Protein A, subunit A"/>
    <property type="match status" value="1"/>
</dbReference>